<evidence type="ECO:0000313" key="1">
    <source>
        <dbReference type="EMBL" id="MFC2994153.1"/>
    </source>
</evidence>
<gene>
    <name evidence="1" type="ORF">ACFODO_02480</name>
    <name evidence="2" type="ORF">C9E89_001780</name>
</gene>
<proteinExistence type="predicted"/>
<reference evidence="2 3" key="2">
    <citation type="submission" date="2018-08" db="EMBL/GenBank/DDBJ databases">
        <title>The draft genome of Acinetobacter sichuanensis strain WCHAc060041.</title>
        <authorList>
            <person name="Qin J."/>
            <person name="Feng Y."/>
            <person name="Zong Z."/>
        </authorList>
    </citation>
    <scope>NUCLEOTIDE SEQUENCE [LARGE SCALE GENOMIC DNA]</scope>
    <source>
        <strain evidence="2 3">WCHAc060041</strain>
    </source>
</reference>
<dbReference type="EMBL" id="PYIX02000002">
    <property type="protein sequence ID" value="RFC85133.1"/>
    <property type="molecule type" value="Genomic_DNA"/>
</dbReference>
<reference evidence="4" key="3">
    <citation type="journal article" date="2019" name="Int. J. Syst. Evol. Microbiol.">
        <title>The Global Catalogue of Microorganisms (GCM) 10K type strain sequencing project: providing services to taxonomists for standard genome sequencing and annotation.</title>
        <authorList>
            <consortium name="The Broad Institute Genomics Platform"/>
            <consortium name="The Broad Institute Genome Sequencing Center for Infectious Disease"/>
            <person name="Wu L."/>
            <person name="Ma J."/>
        </authorList>
    </citation>
    <scope>NUCLEOTIDE SEQUENCE [LARGE SCALE GENOMIC DNA]</scope>
    <source>
        <strain evidence="4">KCTC 62575</strain>
    </source>
</reference>
<reference evidence="1" key="1">
    <citation type="journal article" date="2014" name="Int. J. Syst. Evol. Microbiol.">
        <title>Complete genome of a new Firmicutes species belonging to the dominant human colonic microbiota ('Ruminococcus bicirculans') reveals two chromosomes and a selective capacity to utilize plant glucans.</title>
        <authorList>
            <consortium name="NISC Comparative Sequencing Program"/>
            <person name="Wegmann U."/>
            <person name="Louis P."/>
            <person name="Goesmann A."/>
            <person name="Henrissat B."/>
            <person name="Duncan S.H."/>
            <person name="Flint H.J."/>
        </authorList>
    </citation>
    <scope>NUCLEOTIDE SEQUENCE</scope>
    <source>
        <strain evidence="1">KCTC 62575</strain>
    </source>
</reference>
<reference evidence="1" key="4">
    <citation type="submission" date="2024-09" db="EMBL/GenBank/DDBJ databases">
        <authorList>
            <person name="Sun Q."/>
            <person name="Mori K."/>
        </authorList>
    </citation>
    <scope>NUCLEOTIDE SEQUENCE</scope>
    <source>
        <strain evidence="1">KCTC 62575</strain>
    </source>
</reference>
<evidence type="ECO:0000313" key="4">
    <source>
        <dbReference type="Proteomes" id="UP001595455"/>
    </source>
</evidence>
<name>A0A371YUI9_9GAMM</name>
<keyword evidence="4" id="KW-1185">Reference proteome</keyword>
<dbReference type="OrthoDB" id="8653499at2"/>
<evidence type="ECO:0000313" key="3">
    <source>
        <dbReference type="Proteomes" id="UP000240957"/>
    </source>
</evidence>
<dbReference type="Proteomes" id="UP001595455">
    <property type="component" value="Unassembled WGS sequence"/>
</dbReference>
<dbReference type="RefSeq" id="WP_107006731.1">
    <property type="nucleotide sequence ID" value="NZ_JBHRSF010000005.1"/>
</dbReference>
<comment type="caution">
    <text evidence="2">The sequence shown here is derived from an EMBL/GenBank/DDBJ whole genome shotgun (WGS) entry which is preliminary data.</text>
</comment>
<dbReference type="Proteomes" id="UP000240957">
    <property type="component" value="Unassembled WGS sequence"/>
</dbReference>
<sequence length="256" mass="30315">MSKLHHFILVLLLTPNIGFAKPQDIVLKKQNISTQQMEQLCYLLPQQCRDKPVWSLYKTAQQRYYLIDHLKFYQLGFVNNKLHIEKRWDFSTYQPKSQTARWAVSDSTLKNEDQHLYIFPKLFPINEQDYALGIVQTWSEGYSGGGLQEEVVDFLQLKNNGQYQQVFQNIPLSMYRMIRACFSEQQYKESQGKCHDEYSLDTQIAYIKPYTWQIKYDYQADFSPASDTGTKPIREHKNYVLKDNRQDAILLPKAWD</sequence>
<dbReference type="EMBL" id="JBHRSF010000005">
    <property type="protein sequence ID" value="MFC2994153.1"/>
    <property type="molecule type" value="Genomic_DNA"/>
</dbReference>
<accession>A0A371YUI9</accession>
<protein>
    <submittedName>
        <fullName evidence="2">Uncharacterized protein</fullName>
    </submittedName>
</protein>
<evidence type="ECO:0000313" key="2">
    <source>
        <dbReference type="EMBL" id="RFC85133.1"/>
    </source>
</evidence>
<dbReference type="AlphaFoldDB" id="A0A371YUI9"/>
<organism evidence="2 3">
    <name type="scientific">Acinetobacter sichuanensis</name>
    <dbReference type="NCBI Taxonomy" id="2136183"/>
    <lineage>
        <taxon>Bacteria</taxon>
        <taxon>Pseudomonadati</taxon>
        <taxon>Pseudomonadota</taxon>
        <taxon>Gammaproteobacteria</taxon>
        <taxon>Moraxellales</taxon>
        <taxon>Moraxellaceae</taxon>
        <taxon>Acinetobacter</taxon>
    </lineage>
</organism>